<accession>A0A7C1H985</accession>
<dbReference type="SUPFAM" id="SSF53067">
    <property type="entry name" value="Actin-like ATPase domain"/>
    <property type="match status" value="1"/>
</dbReference>
<dbReference type="Proteomes" id="UP000886198">
    <property type="component" value="Unassembled WGS sequence"/>
</dbReference>
<protein>
    <submittedName>
        <fullName evidence="2">ROK family transcriptional regulator</fullName>
    </submittedName>
</protein>
<dbReference type="SUPFAM" id="SSF46785">
    <property type="entry name" value="Winged helix' DNA-binding domain"/>
    <property type="match status" value="1"/>
</dbReference>
<comment type="similarity">
    <text evidence="1">Belongs to the ROK (NagC/XylR) family.</text>
</comment>
<dbReference type="InterPro" id="IPR036388">
    <property type="entry name" value="WH-like_DNA-bd_sf"/>
</dbReference>
<dbReference type="PANTHER" id="PTHR18964:SF149">
    <property type="entry name" value="BIFUNCTIONAL UDP-N-ACETYLGLUCOSAMINE 2-EPIMERASE_N-ACETYLMANNOSAMINE KINASE"/>
    <property type="match status" value="1"/>
</dbReference>
<dbReference type="InterPro" id="IPR036390">
    <property type="entry name" value="WH_DNA-bd_sf"/>
</dbReference>
<dbReference type="Pfam" id="PF00480">
    <property type="entry name" value="ROK"/>
    <property type="match status" value="1"/>
</dbReference>
<dbReference type="AlphaFoldDB" id="A0A7C1H985"/>
<evidence type="ECO:0000313" key="2">
    <source>
        <dbReference type="EMBL" id="HDP77688.1"/>
    </source>
</evidence>
<proteinExistence type="inferred from homology"/>
<organism evidence="2">
    <name type="scientific">Mesotoga infera</name>
    <dbReference type="NCBI Taxonomy" id="1236046"/>
    <lineage>
        <taxon>Bacteria</taxon>
        <taxon>Thermotogati</taxon>
        <taxon>Thermotogota</taxon>
        <taxon>Thermotogae</taxon>
        <taxon>Kosmotogales</taxon>
        <taxon>Kosmotogaceae</taxon>
        <taxon>Mesotoga</taxon>
    </lineage>
</organism>
<dbReference type="Gene3D" id="1.10.10.10">
    <property type="entry name" value="Winged helix-like DNA-binding domain superfamily/Winged helix DNA-binding domain"/>
    <property type="match status" value="1"/>
</dbReference>
<dbReference type="EMBL" id="DSBT01000164">
    <property type="protein sequence ID" value="HDP77688.1"/>
    <property type="molecule type" value="Genomic_DNA"/>
</dbReference>
<name>A0A7C1H985_9BACT</name>
<dbReference type="InterPro" id="IPR000600">
    <property type="entry name" value="ROK"/>
</dbReference>
<dbReference type="InterPro" id="IPR043129">
    <property type="entry name" value="ATPase_NBD"/>
</dbReference>
<sequence>MKKKASKELMKDINFRVILRKIFENGEISRASLAKTTGLSAATVSKIVSEQMDAGIVSEVGSEISTGGRKPILLSINPSFKIVFGVKIGLGYINLVITDLNGKLLLSGIEQTEPQIRPEKVVELVAGSLDRMRRSLAMPADRLLGIGLAVSGVVDPVAGIVRNSFLLEWEDVPIRQLIEQRVGAKTYVMNDVDSFSLAQMWKGKARNYRNAVFITLGSGVGGAIFLEGNLYSSRGGTGEIGHMTVVKDGRKCTCGSRGCLEAEASFEALANDIWKFSKTREVQRLYEEMKRTESSELEFIREALRIEGSMDEAFRNYSEIIGIALKNVVNIFAPEYILIGGEALEFKDHYLKESIEICKVNSFGRIVQGVTFDIDEMGELAWVLGAVYRVIEDTLFTVSTSLTGEVLE</sequence>
<gene>
    <name evidence="2" type="ORF">ENN47_05810</name>
</gene>
<dbReference type="PANTHER" id="PTHR18964">
    <property type="entry name" value="ROK (REPRESSOR, ORF, KINASE) FAMILY"/>
    <property type="match status" value="1"/>
</dbReference>
<evidence type="ECO:0000256" key="1">
    <source>
        <dbReference type="ARBA" id="ARBA00006479"/>
    </source>
</evidence>
<dbReference type="Gene3D" id="3.30.420.40">
    <property type="match status" value="2"/>
</dbReference>
<comment type="caution">
    <text evidence="2">The sequence shown here is derived from an EMBL/GenBank/DDBJ whole genome shotgun (WGS) entry which is preliminary data.</text>
</comment>
<reference evidence="2" key="1">
    <citation type="journal article" date="2020" name="mSystems">
        <title>Genome- and Community-Level Interaction Insights into Carbon Utilization and Element Cycling Functions of Hydrothermarchaeota in Hydrothermal Sediment.</title>
        <authorList>
            <person name="Zhou Z."/>
            <person name="Liu Y."/>
            <person name="Xu W."/>
            <person name="Pan J."/>
            <person name="Luo Z.H."/>
            <person name="Li M."/>
        </authorList>
    </citation>
    <scope>NUCLEOTIDE SEQUENCE [LARGE SCALE GENOMIC DNA]</scope>
    <source>
        <strain evidence="2">SpSt-1179</strain>
    </source>
</reference>